<organism evidence="5 6">
    <name type="scientific">Modestobacter roseus</name>
    <dbReference type="NCBI Taxonomy" id="1181884"/>
    <lineage>
        <taxon>Bacteria</taxon>
        <taxon>Bacillati</taxon>
        <taxon>Actinomycetota</taxon>
        <taxon>Actinomycetes</taxon>
        <taxon>Geodermatophilales</taxon>
        <taxon>Geodermatophilaceae</taxon>
        <taxon>Modestobacter</taxon>
    </lineage>
</organism>
<evidence type="ECO:0000256" key="1">
    <source>
        <dbReference type="ARBA" id="ARBA00022679"/>
    </source>
</evidence>
<dbReference type="PANTHER" id="PTHR43877:SF2">
    <property type="entry name" value="AMINOALKYLPHOSPHONATE N-ACETYLTRANSFERASE-RELATED"/>
    <property type="match status" value="1"/>
</dbReference>
<dbReference type="SUPFAM" id="SSF55729">
    <property type="entry name" value="Acyl-CoA N-acyltransferases (Nat)"/>
    <property type="match status" value="1"/>
</dbReference>
<evidence type="ECO:0000256" key="3">
    <source>
        <dbReference type="SAM" id="MobiDB-lite"/>
    </source>
</evidence>
<dbReference type="Pfam" id="PF00583">
    <property type="entry name" value="Acetyltransf_1"/>
    <property type="match status" value="1"/>
</dbReference>
<keyword evidence="6" id="KW-1185">Reference proteome</keyword>
<evidence type="ECO:0000256" key="2">
    <source>
        <dbReference type="ARBA" id="ARBA00023315"/>
    </source>
</evidence>
<evidence type="ECO:0000259" key="4">
    <source>
        <dbReference type="PROSITE" id="PS51186"/>
    </source>
</evidence>
<dbReference type="Proteomes" id="UP000321490">
    <property type="component" value="Unassembled WGS sequence"/>
</dbReference>
<proteinExistence type="predicted"/>
<feature type="domain" description="N-acetyltransferase" evidence="4">
    <location>
        <begin position="32"/>
        <end position="179"/>
    </location>
</feature>
<comment type="caution">
    <text evidence="5">The sequence shown here is derived from an EMBL/GenBank/DDBJ whole genome shotgun (WGS) entry which is preliminary data.</text>
</comment>
<sequence>MGTSPGDTPAVGVSSGESPMITGRRRSPVTVDAVSVGEPAVLALVSALTIELAGGGYLAEETFGYSPEQLAASGVHLVGARADGVLAGIGGVELQDDGVAELKRFFVLPAHRGTGVADALMAALVDHASAHGVRLLRLETGDGQQAAIRFYRRHGFAEVPRFGPYLASATSVCMARPLPSP</sequence>
<dbReference type="InterPro" id="IPR000182">
    <property type="entry name" value="GNAT_dom"/>
</dbReference>
<dbReference type="EMBL" id="VLKF01000001">
    <property type="protein sequence ID" value="TWH73252.1"/>
    <property type="molecule type" value="Genomic_DNA"/>
</dbReference>
<feature type="region of interest" description="Disordered" evidence="3">
    <location>
        <begin position="1"/>
        <end position="26"/>
    </location>
</feature>
<dbReference type="CDD" id="cd04301">
    <property type="entry name" value="NAT_SF"/>
    <property type="match status" value="1"/>
</dbReference>
<name>A0A562IQT1_9ACTN</name>
<dbReference type="AlphaFoldDB" id="A0A562IQT1"/>
<dbReference type="InterPro" id="IPR050832">
    <property type="entry name" value="Bact_Acetyltransf"/>
</dbReference>
<evidence type="ECO:0000313" key="6">
    <source>
        <dbReference type="Proteomes" id="UP000321490"/>
    </source>
</evidence>
<gene>
    <name evidence="5" type="ORF">JD78_01775</name>
</gene>
<reference evidence="5 6" key="1">
    <citation type="submission" date="2019-07" db="EMBL/GenBank/DDBJ databases">
        <title>R&amp;d 2014.</title>
        <authorList>
            <person name="Klenk H.-P."/>
        </authorList>
    </citation>
    <scope>NUCLEOTIDE SEQUENCE [LARGE SCALE GENOMIC DNA]</scope>
    <source>
        <strain evidence="5 6">DSM 45764</strain>
    </source>
</reference>
<protein>
    <submittedName>
        <fullName evidence="5">Putative acetyltransferase</fullName>
    </submittedName>
</protein>
<dbReference type="Gene3D" id="3.40.630.30">
    <property type="match status" value="1"/>
</dbReference>
<dbReference type="InterPro" id="IPR016181">
    <property type="entry name" value="Acyl_CoA_acyltransferase"/>
</dbReference>
<dbReference type="GO" id="GO:0016747">
    <property type="term" value="F:acyltransferase activity, transferring groups other than amino-acyl groups"/>
    <property type="evidence" value="ECO:0007669"/>
    <property type="project" value="InterPro"/>
</dbReference>
<dbReference type="PROSITE" id="PS51186">
    <property type="entry name" value="GNAT"/>
    <property type="match status" value="1"/>
</dbReference>
<keyword evidence="1 5" id="KW-0808">Transferase</keyword>
<keyword evidence="2" id="KW-0012">Acyltransferase</keyword>
<dbReference type="PANTHER" id="PTHR43877">
    <property type="entry name" value="AMINOALKYLPHOSPHONATE N-ACETYLTRANSFERASE-RELATED-RELATED"/>
    <property type="match status" value="1"/>
</dbReference>
<accession>A0A562IQT1</accession>
<evidence type="ECO:0000313" key="5">
    <source>
        <dbReference type="EMBL" id="TWH73252.1"/>
    </source>
</evidence>